<keyword evidence="2" id="KW-0813">Transport</keyword>
<dbReference type="Gene3D" id="2.40.170.20">
    <property type="entry name" value="TonB-dependent receptor, beta-barrel domain"/>
    <property type="match status" value="1"/>
</dbReference>
<evidence type="ECO:0000256" key="5">
    <source>
        <dbReference type="ARBA" id="ARBA00023136"/>
    </source>
</evidence>
<accession>A0A1J5SID8</accession>
<comment type="caution">
    <text evidence="10">The sequence shown here is derived from an EMBL/GenBank/DDBJ whole genome shotgun (WGS) entry which is preliminary data.</text>
</comment>
<evidence type="ECO:0000259" key="8">
    <source>
        <dbReference type="Pfam" id="PF00593"/>
    </source>
</evidence>
<dbReference type="InterPro" id="IPR039426">
    <property type="entry name" value="TonB-dep_rcpt-like"/>
</dbReference>
<keyword evidence="3" id="KW-0812">Transmembrane</keyword>
<dbReference type="InterPro" id="IPR000531">
    <property type="entry name" value="Beta-barrel_TonB"/>
</dbReference>
<dbReference type="PROSITE" id="PS52016">
    <property type="entry name" value="TONB_DEPENDENT_REC_3"/>
    <property type="match status" value="1"/>
</dbReference>
<evidence type="ECO:0000256" key="2">
    <source>
        <dbReference type="ARBA" id="ARBA00022448"/>
    </source>
</evidence>
<evidence type="ECO:0000256" key="3">
    <source>
        <dbReference type="ARBA" id="ARBA00022692"/>
    </source>
</evidence>
<evidence type="ECO:0000256" key="4">
    <source>
        <dbReference type="ARBA" id="ARBA00023077"/>
    </source>
</evidence>
<dbReference type="Pfam" id="PF07715">
    <property type="entry name" value="Plug"/>
    <property type="match status" value="1"/>
</dbReference>
<protein>
    <submittedName>
        <fullName evidence="10">Vitamin B12 transporter BtuB</fullName>
    </submittedName>
</protein>
<dbReference type="InterPro" id="IPR037066">
    <property type="entry name" value="Plug_dom_sf"/>
</dbReference>
<dbReference type="SUPFAM" id="SSF56935">
    <property type="entry name" value="Porins"/>
    <property type="match status" value="1"/>
</dbReference>
<evidence type="ECO:0000256" key="7">
    <source>
        <dbReference type="SAM" id="MobiDB-lite"/>
    </source>
</evidence>
<feature type="domain" description="TonB-dependent receptor-like beta-barrel" evidence="8">
    <location>
        <begin position="487"/>
        <end position="919"/>
    </location>
</feature>
<evidence type="ECO:0000313" key="10">
    <source>
        <dbReference type="EMBL" id="OIR08241.1"/>
    </source>
</evidence>
<dbReference type="PANTHER" id="PTHR40980:SF3">
    <property type="entry name" value="TONB-DEPENDENT RECEPTOR-LIKE BETA-BARREL DOMAIN-CONTAINING PROTEIN"/>
    <property type="match status" value="1"/>
</dbReference>
<gene>
    <name evidence="10" type="primary">btuB_9</name>
    <name evidence="10" type="ORF">GALL_97450</name>
</gene>
<dbReference type="InterPro" id="IPR036942">
    <property type="entry name" value="Beta-barrel_TonB_sf"/>
</dbReference>
<dbReference type="InterPro" id="IPR010104">
    <property type="entry name" value="TonB_rcpt_bac"/>
</dbReference>
<evidence type="ECO:0000256" key="1">
    <source>
        <dbReference type="ARBA" id="ARBA00004571"/>
    </source>
</evidence>
<dbReference type="PANTHER" id="PTHR40980">
    <property type="entry name" value="PLUG DOMAIN-CONTAINING PROTEIN"/>
    <property type="match status" value="1"/>
</dbReference>
<dbReference type="InterPro" id="IPR012910">
    <property type="entry name" value="Plug_dom"/>
</dbReference>
<keyword evidence="5" id="KW-0472">Membrane</keyword>
<keyword evidence="6" id="KW-0998">Cell outer membrane</keyword>
<dbReference type="Pfam" id="PF00593">
    <property type="entry name" value="TonB_dep_Rec_b-barrel"/>
    <property type="match status" value="1"/>
</dbReference>
<comment type="subcellular location">
    <subcellularLocation>
        <location evidence="1">Cell outer membrane</location>
        <topology evidence="1">Multi-pass membrane protein</topology>
    </subcellularLocation>
</comment>
<dbReference type="AlphaFoldDB" id="A0A1J5SID8"/>
<dbReference type="GO" id="GO:0009279">
    <property type="term" value="C:cell outer membrane"/>
    <property type="evidence" value="ECO:0007669"/>
    <property type="project" value="UniProtKB-SubCell"/>
</dbReference>
<evidence type="ECO:0000256" key="6">
    <source>
        <dbReference type="ARBA" id="ARBA00023237"/>
    </source>
</evidence>
<reference evidence="10" key="1">
    <citation type="submission" date="2016-10" db="EMBL/GenBank/DDBJ databases">
        <title>Sequence of Gallionella enrichment culture.</title>
        <authorList>
            <person name="Poehlein A."/>
            <person name="Muehling M."/>
            <person name="Daniel R."/>
        </authorList>
    </citation>
    <scope>NUCLEOTIDE SEQUENCE</scope>
</reference>
<sequence length="957" mass="104854">MNQPLRCVVPQPGTLKTRSKSPLRGAALALAVLLGAAGAAAQQVPTDTSTKKPDAAKVAKTSQTSDQQAASSDQVVLDAFVVTGIRASVSSALDIKRSDPNMVDAIVAEDIGKFPDNNVVEAMQRLPGIQVTDRGSGQIATVTIRGLPDVSTTINGRNVFTASGQAYSLQDVPASLLASVEVYKTRSANLLENGIAGQIDIRTHRPFDFKGDEFSFAARGIYQSLSKDIGPNLSALYSKRWETGAGKFGALVNVSYSETPYRNNVVTPGAEVPFMTANPPAGWVPYQRIFTDGSNPWVAGLTDGLPSAPGSTMMINGVATPYVLSRDAIFATDTVGSTKRPAVNLSLQWAPNKDSEYTLEAFYDGYRNKNFNNLLFSFVDWWGGPLGPVTLYPGTNIVQSRQSVGYVYGFNSGDMSTGKTDSFITALSGKWNINPDFQLKADLSWQTSVFNSTFFAVRIDRVAPSISVNFNAHDGLPAFSFPGSDLNDPSLWNIAQMYDQAHRNKGSAGTFTSDGVYKLHIPFFKDLKFGVRYDDRSASEAQRLQGGNTSLGQSLAKYPQLQYHNSNFFDGRAAIPSSWVVANGYYIYNHADEIRNLYKSTVDPTIQTSDQLQLTENFHVNEVNTAGYFMTDFETYLAGHKLDGQAGARYVYVKTDMTFGGNSGSATVGKLLPSASLRYNITPNLRFRLAYGETLRRPNFTDLNPTITYTKDVTNIGYGTASGGNSNLRPTKSKNYDMALEYYLNDASAVYVSVFERQIDGLVVPFRRKVVYQGYDYILSQPDNTSNGKLDGYEIGSSFFPKDLPGVLNGLGVMASFTALHSSQDIPITDPNTGAVIGTQQTPFFLVSNRSYNATLAYERPKFSFRLSYEWRSSFLHHNEAAQFANPLGVYDRPEQAMDAQFSYNLRKNLVLTVDATNLTNEIYQSYYGNKPGDSTTNNFTNTLLSRTIAVGVRYTY</sequence>
<feature type="region of interest" description="Disordered" evidence="7">
    <location>
        <begin position="1"/>
        <end position="20"/>
    </location>
</feature>
<organism evidence="10">
    <name type="scientific">mine drainage metagenome</name>
    <dbReference type="NCBI Taxonomy" id="410659"/>
    <lineage>
        <taxon>unclassified sequences</taxon>
        <taxon>metagenomes</taxon>
        <taxon>ecological metagenomes</taxon>
    </lineage>
</organism>
<dbReference type="NCBIfam" id="TIGR01782">
    <property type="entry name" value="TonB-Xanth-Caul"/>
    <property type="match status" value="1"/>
</dbReference>
<dbReference type="EMBL" id="MLJW01000033">
    <property type="protein sequence ID" value="OIR08241.1"/>
    <property type="molecule type" value="Genomic_DNA"/>
</dbReference>
<feature type="domain" description="TonB-dependent receptor plug" evidence="9">
    <location>
        <begin position="97"/>
        <end position="197"/>
    </location>
</feature>
<evidence type="ECO:0000259" key="9">
    <source>
        <dbReference type="Pfam" id="PF07715"/>
    </source>
</evidence>
<name>A0A1J5SID8_9ZZZZ</name>
<proteinExistence type="predicted"/>
<dbReference type="Gene3D" id="2.170.130.10">
    <property type="entry name" value="TonB-dependent receptor, plug domain"/>
    <property type="match status" value="1"/>
</dbReference>
<keyword evidence="4" id="KW-0798">TonB box</keyword>